<dbReference type="InterPro" id="IPR011051">
    <property type="entry name" value="RmlC_Cupin_sf"/>
</dbReference>
<comment type="caution">
    <text evidence="3">The sequence shown here is derived from an EMBL/GenBank/DDBJ whole genome shotgun (WGS) entry which is preliminary data.</text>
</comment>
<feature type="site" description="Participates in a stacking interaction with the thymidine ring of dTDP-4-oxo-6-deoxyglucose" evidence="2">
    <location>
        <position position="134"/>
    </location>
</feature>
<keyword evidence="3" id="KW-0167">Capsid protein</keyword>
<feature type="active site" description="Proton donor" evidence="1">
    <location>
        <position position="128"/>
    </location>
</feature>
<gene>
    <name evidence="3" type="ORF">COY66_00215</name>
</gene>
<reference evidence="3 4" key="1">
    <citation type="submission" date="2017-09" db="EMBL/GenBank/DDBJ databases">
        <title>Depth-based differentiation of microbial function through sediment-hosted aquifers and enrichment of novel symbionts in the deep terrestrial subsurface.</title>
        <authorList>
            <person name="Probst A.J."/>
            <person name="Ladd B."/>
            <person name="Jarett J.K."/>
            <person name="Geller-Mcgrath D.E."/>
            <person name="Sieber C.M."/>
            <person name="Emerson J.B."/>
            <person name="Anantharaman K."/>
            <person name="Thomas B.C."/>
            <person name="Malmstrom R."/>
            <person name="Stieglmeier M."/>
            <person name="Klingl A."/>
            <person name="Woyke T."/>
            <person name="Ryan C.M."/>
            <person name="Banfield J.F."/>
        </authorList>
    </citation>
    <scope>NUCLEOTIDE SEQUENCE [LARGE SCALE GENOMIC DNA]</scope>
    <source>
        <strain evidence="3">CG_4_10_14_0_8_um_filter_42_10</strain>
    </source>
</reference>
<dbReference type="AlphaFoldDB" id="A0A2M7RKW3"/>
<organism evidence="3 4">
    <name type="scientific">Candidatus Kerfeldbacteria bacterium CG_4_10_14_0_8_um_filter_42_10</name>
    <dbReference type="NCBI Taxonomy" id="2014248"/>
    <lineage>
        <taxon>Bacteria</taxon>
        <taxon>Candidatus Kerfeldiibacteriota</taxon>
    </lineage>
</organism>
<keyword evidence="3" id="KW-0946">Virion</keyword>
<protein>
    <submittedName>
        <fullName evidence="3">Spore coat protein</fullName>
    </submittedName>
</protein>
<dbReference type="InterPro" id="IPR014710">
    <property type="entry name" value="RmlC-like_jellyroll"/>
</dbReference>
<dbReference type="PANTHER" id="PTHR21047:SF2">
    <property type="entry name" value="THYMIDINE DIPHOSPHO-4-KETO-RHAMNOSE 3,5-EPIMERASE"/>
    <property type="match status" value="1"/>
</dbReference>
<accession>A0A2M7RKW3</accession>
<dbReference type="Proteomes" id="UP000230779">
    <property type="component" value="Unassembled WGS sequence"/>
</dbReference>
<feature type="active site" description="Proton acceptor" evidence="1">
    <location>
        <position position="60"/>
    </location>
</feature>
<evidence type="ECO:0000313" key="3">
    <source>
        <dbReference type="EMBL" id="PIY97344.1"/>
    </source>
</evidence>
<dbReference type="GO" id="GO:0000271">
    <property type="term" value="P:polysaccharide biosynthetic process"/>
    <property type="evidence" value="ECO:0007669"/>
    <property type="project" value="TreeGrafter"/>
</dbReference>
<evidence type="ECO:0000256" key="1">
    <source>
        <dbReference type="PIRSR" id="PIRSR600888-1"/>
    </source>
</evidence>
<dbReference type="SUPFAM" id="SSF51182">
    <property type="entry name" value="RmlC-like cupins"/>
    <property type="match status" value="1"/>
</dbReference>
<dbReference type="PANTHER" id="PTHR21047">
    <property type="entry name" value="DTDP-6-DEOXY-D-GLUCOSE-3,5 EPIMERASE"/>
    <property type="match status" value="1"/>
</dbReference>
<evidence type="ECO:0000256" key="2">
    <source>
        <dbReference type="PIRSR" id="PIRSR600888-3"/>
    </source>
</evidence>
<proteinExistence type="predicted"/>
<dbReference type="GO" id="GO:0019305">
    <property type="term" value="P:dTDP-rhamnose biosynthetic process"/>
    <property type="evidence" value="ECO:0007669"/>
    <property type="project" value="TreeGrafter"/>
</dbReference>
<dbReference type="Gene3D" id="2.60.120.10">
    <property type="entry name" value="Jelly Rolls"/>
    <property type="match status" value="1"/>
</dbReference>
<dbReference type="GO" id="GO:0008830">
    <property type="term" value="F:dTDP-4-dehydrorhamnose 3,5-epimerase activity"/>
    <property type="evidence" value="ECO:0007669"/>
    <property type="project" value="InterPro"/>
</dbReference>
<sequence length="158" mass="18129">MIKGVKIKKLAVHQDIPDRKDSKEKPGFLMEVLRDDEGLLKKFGQTTFTVAYQDAIKAFHYHKKQDDLWFVATGQAMVVLYDLRENSSTKGEAQVVYAGQDDYKLIVIPAGVAHGYKVISKEPVLLFYHTTESYNVNDPDEERLSFDDPKIGFDWNRN</sequence>
<dbReference type="EMBL" id="PFMD01000002">
    <property type="protein sequence ID" value="PIY97344.1"/>
    <property type="molecule type" value="Genomic_DNA"/>
</dbReference>
<dbReference type="InterPro" id="IPR000888">
    <property type="entry name" value="RmlC-like"/>
</dbReference>
<dbReference type="Pfam" id="PF00908">
    <property type="entry name" value="dTDP_sugar_isom"/>
    <property type="match status" value="1"/>
</dbReference>
<evidence type="ECO:0000313" key="4">
    <source>
        <dbReference type="Proteomes" id="UP000230779"/>
    </source>
</evidence>
<name>A0A2M7RKW3_9BACT</name>
<dbReference type="GO" id="GO:0005829">
    <property type="term" value="C:cytosol"/>
    <property type="evidence" value="ECO:0007669"/>
    <property type="project" value="TreeGrafter"/>
</dbReference>